<evidence type="ECO:0000256" key="3">
    <source>
        <dbReference type="ARBA" id="ARBA00022630"/>
    </source>
</evidence>
<feature type="domain" description="Acyl-CoA dehydrogenase/oxidase C-terminal" evidence="6">
    <location>
        <begin position="228"/>
        <end position="375"/>
    </location>
</feature>
<evidence type="ECO:0000259" key="7">
    <source>
        <dbReference type="Pfam" id="PF02770"/>
    </source>
</evidence>
<dbReference type="PIRSF" id="PIRSF016578">
    <property type="entry name" value="HsaA"/>
    <property type="match status" value="1"/>
</dbReference>
<dbReference type="GO" id="GO:0050660">
    <property type="term" value="F:flavin adenine dinucleotide binding"/>
    <property type="evidence" value="ECO:0007669"/>
    <property type="project" value="InterPro"/>
</dbReference>
<dbReference type="Pfam" id="PF02770">
    <property type="entry name" value="Acyl-CoA_dh_M"/>
    <property type="match status" value="1"/>
</dbReference>
<dbReference type="PANTHER" id="PTHR43884:SF37">
    <property type="entry name" value="ACYL-COA DEHYDROGENASE"/>
    <property type="match status" value="1"/>
</dbReference>
<dbReference type="EMBL" id="CP000774">
    <property type="protein sequence ID" value="ABS63390.1"/>
    <property type="molecule type" value="Genomic_DNA"/>
</dbReference>
<dbReference type="PANTHER" id="PTHR43884">
    <property type="entry name" value="ACYL-COA DEHYDROGENASE"/>
    <property type="match status" value="1"/>
</dbReference>
<dbReference type="InterPro" id="IPR036250">
    <property type="entry name" value="AcylCo_DH-like_C"/>
</dbReference>
<feature type="domain" description="Acyl-CoA dehydrogenase/oxidase N-terminal" evidence="8">
    <location>
        <begin position="6"/>
        <end position="117"/>
    </location>
</feature>
<dbReference type="GO" id="GO:0003995">
    <property type="term" value="F:acyl-CoA dehydrogenase activity"/>
    <property type="evidence" value="ECO:0007669"/>
    <property type="project" value="TreeGrafter"/>
</dbReference>
<dbReference type="RefSeq" id="WP_012110683.1">
    <property type="nucleotide sequence ID" value="NC_009719.1"/>
</dbReference>
<dbReference type="KEGG" id="pla:Plav_1771"/>
<evidence type="ECO:0000259" key="6">
    <source>
        <dbReference type="Pfam" id="PF00441"/>
    </source>
</evidence>
<dbReference type="InterPro" id="IPR009075">
    <property type="entry name" value="AcylCo_DH/oxidase_C"/>
</dbReference>
<keyword evidence="10" id="KW-1185">Reference proteome</keyword>
<dbReference type="Proteomes" id="UP000006377">
    <property type="component" value="Chromosome"/>
</dbReference>
<name>A7HU07_PARL1</name>
<dbReference type="eggNOG" id="COG1960">
    <property type="taxonomic scope" value="Bacteria"/>
</dbReference>
<dbReference type="SUPFAM" id="SSF56645">
    <property type="entry name" value="Acyl-CoA dehydrogenase NM domain-like"/>
    <property type="match status" value="1"/>
</dbReference>
<proteinExistence type="inferred from homology"/>
<dbReference type="STRING" id="402881.Plav_1771"/>
<dbReference type="SUPFAM" id="SSF47203">
    <property type="entry name" value="Acyl-CoA dehydrogenase C-terminal domain-like"/>
    <property type="match status" value="1"/>
</dbReference>
<reference evidence="9 10" key="1">
    <citation type="journal article" date="2011" name="Stand. Genomic Sci.">
        <title>Complete genome sequence of Parvibaculum lavamentivorans type strain (DS-1(T)).</title>
        <authorList>
            <person name="Schleheck D."/>
            <person name="Weiss M."/>
            <person name="Pitluck S."/>
            <person name="Bruce D."/>
            <person name="Land M.L."/>
            <person name="Han S."/>
            <person name="Saunders E."/>
            <person name="Tapia R."/>
            <person name="Detter C."/>
            <person name="Brettin T."/>
            <person name="Han J."/>
            <person name="Woyke T."/>
            <person name="Goodwin L."/>
            <person name="Pennacchio L."/>
            <person name="Nolan M."/>
            <person name="Cook A.M."/>
            <person name="Kjelleberg S."/>
            <person name="Thomas T."/>
        </authorList>
    </citation>
    <scope>NUCLEOTIDE SEQUENCE [LARGE SCALE GENOMIC DNA]</scope>
    <source>
        <strain evidence="10">DS-1 / DSM 13023 / NCIMB 13966</strain>
    </source>
</reference>
<dbReference type="Gene3D" id="1.10.540.10">
    <property type="entry name" value="Acyl-CoA dehydrogenase/oxidase, N-terminal domain"/>
    <property type="match status" value="1"/>
</dbReference>
<organism evidence="9 10">
    <name type="scientific">Parvibaculum lavamentivorans (strain DS-1 / DSM 13023 / NCIMB 13966)</name>
    <dbReference type="NCBI Taxonomy" id="402881"/>
    <lineage>
        <taxon>Bacteria</taxon>
        <taxon>Pseudomonadati</taxon>
        <taxon>Pseudomonadota</taxon>
        <taxon>Alphaproteobacteria</taxon>
        <taxon>Hyphomicrobiales</taxon>
        <taxon>Parvibaculaceae</taxon>
        <taxon>Parvibaculum</taxon>
    </lineage>
</organism>
<dbReference type="HOGENOM" id="CLU_018204_0_2_5"/>
<protein>
    <submittedName>
        <fullName evidence="9">Acyl-CoA dehydrogenase domain protein</fullName>
    </submittedName>
</protein>
<dbReference type="OrthoDB" id="9769473at2"/>
<comment type="cofactor">
    <cofactor evidence="1 5">
        <name>FAD</name>
        <dbReference type="ChEBI" id="CHEBI:57692"/>
    </cofactor>
</comment>
<comment type="similarity">
    <text evidence="2 5">Belongs to the acyl-CoA dehydrogenase family.</text>
</comment>
<evidence type="ECO:0000313" key="10">
    <source>
        <dbReference type="Proteomes" id="UP000006377"/>
    </source>
</evidence>
<dbReference type="InterPro" id="IPR013786">
    <property type="entry name" value="AcylCoA_DH/ox_N"/>
</dbReference>
<evidence type="ECO:0000313" key="9">
    <source>
        <dbReference type="EMBL" id="ABS63390.1"/>
    </source>
</evidence>
<dbReference type="InterPro" id="IPR009100">
    <property type="entry name" value="AcylCoA_DH/oxidase_NM_dom_sf"/>
</dbReference>
<evidence type="ECO:0000256" key="1">
    <source>
        <dbReference type="ARBA" id="ARBA00001974"/>
    </source>
</evidence>
<accession>A7HU07</accession>
<dbReference type="Pfam" id="PF02771">
    <property type="entry name" value="Acyl-CoA_dh_N"/>
    <property type="match status" value="1"/>
</dbReference>
<dbReference type="InterPro" id="IPR046373">
    <property type="entry name" value="Acyl-CoA_Oxase/DH_mid-dom_sf"/>
</dbReference>
<evidence type="ECO:0000256" key="2">
    <source>
        <dbReference type="ARBA" id="ARBA00009347"/>
    </source>
</evidence>
<evidence type="ECO:0000256" key="4">
    <source>
        <dbReference type="ARBA" id="ARBA00022827"/>
    </source>
</evidence>
<dbReference type="Gene3D" id="1.20.140.10">
    <property type="entry name" value="Butyryl-CoA Dehydrogenase, subunit A, domain 3"/>
    <property type="match status" value="1"/>
</dbReference>
<dbReference type="InterPro" id="IPR006091">
    <property type="entry name" value="Acyl-CoA_Oxase/DH_mid-dom"/>
</dbReference>
<keyword evidence="5" id="KW-0560">Oxidoreductase</keyword>
<dbReference type="Pfam" id="PF00441">
    <property type="entry name" value="Acyl-CoA_dh_1"/>
    <property type="match status" value="1"/>
</dbReference>
<dbReference type="AlphaFoldDB" id="A7HU07"/>
<evidence type="ECO:0000259" key="8">
    <source>
        <dbReference type="Pfam" id="PF02771"/>
    </source>
</evidence>
<dbReference type="Gene3D" id="2.40.110.10">
    <property type="entry name" value="Butyryl-CoA Dehydrogenase, subunit A, domain 2"/>
    <property type="match status" value="1"/>
</dbReference>
<keyword evidence="3 5" id="KW-0285">Flavoprotein</keyword>
<dbReference type="InterPro" id="IPR037069">
    <property type="entry name" value="AcylCoA_DH/ox_N_sf"/>
</dbReference>
<gene>
    <name evidence="9" type="ordered locus">Plav_1771</name>
</gene>
<keyword evidence="4 5" id="KW-0274">FAD</keyword>
<evidence type="ECO:0000256" key="5">
    <source>
        <dbReference type="RuleBase" id="RU362125"/>
    </source>
</evidence>
<feature type="domain" description="Acyl-CoA oxidase/dehydrogenase middle" evidence="7">
    <location>
        <begin position="121"/>
        <end position="216"/>
    </location>
</feature>
<sequence>MDFAFTSDQGAIRDTAARFARERLAPAYKVRETAGAIDRQLVRDMGELGLVGADLPEKFGAPGLDSVTTGIIIEEISRGDISVGYVQLLGSLMGSIVAAHARPEVADEIVPKICSGEAIVALGLTEPRGGSDAAHLQTKARADGDGYVLSGEKTSISMAEQADYILVLARTDESNPGAGGVSAFLVPLDAPGITCSSFDDVGSKAVGRGSVFFDNVNVSSRYMVGPEGEGFRKVMQGFDYSRALIGLQCLAPAFASLEETWKYVTERVAFGNPLAKYQGVTEPLAEAQTLLEAARLLCYKTLWLRDNDLPHTAEAAMCKWWAPKTAFQVIHRCLLTHGHGGYSTDLPHQQRLRDVMGLQIGDGTEQIQKMIISREKVGRVAVPYA</sequence>